<dbReference type="EMBL" id="LR796388">
    <property type="protein sequence ID" value="CAB4141168.1"/>
    <property type="molecule type" value="Genomic_DNA"/>
</dbReference>
<name>A0A6J5M3G5_9CAUD</name>
<protein>
    <submittedName>
        <fullName evidence="1">Small terminase protein</fullName>
    </submittedName>
</protein>
<evidence type="ECO:0000313" key="1">
    <source>
        <dbReference type="EMBL" id="CAB4141168.1"/>
    </source>
</evidence>
<dbReference type="Pfam" id="PF11053">
    <property type="entry name" value="DNA_Packaging"/>
    <property type="match status" value="1"/>
</dbReference>
<organism evidence="1">
    <name type="scientific">uncultured Caudovirales phage</name>
    <dbReference type="NCBI Taxonomy" id="2100421"/>
    <lineage>
        <taxon>Viruses</taxon>
        <taxon>Duplodnaviria</taxon>
        <taxon>Heunggongvirae</taxon>
        <taxon>Uroviricota</taxon>
        <taxon>Caudoviricetes</taxon>
        <taxon>Peduoviridae</taxon>
        <taxon>Maltschvirus</taxon>
        <taxon>Maltschvirus maltsch</taxon>
    </lineage>
</organism>
<accession>A0A6J5M3G5</accession>
<dbReference type="InterPro" id="IPR020342">
    <property type="entry name" value="Phage_T4_Gp16_DNA-pack"/>
</dbReference>
<dbReference type="Gene3D" id="1.10.287.1060">
    <property type="entry name" value="ESAT-6-like"/>
    <property type="match status" value="1"/>
</dbReference>
<sequence length="166" mass="18852">MNDNDLIKKYDVIENCFVATEEELKIIQNSTQTHFDKQPEISSKIQFESSPIIEAPKGADDLNTDYNYIRTNLYTITERSIEALNNLVQIADQSQHPRAYEVVALLVNTISGAQKDLMSIHKDRHKLTGEIQKNSPEVVNNNLFVGNTAQLDEIISKMTKKSIDNE</sequence>
<gene>
    <name evidence="1" type="ORF">UFOVP410_7</name>
</gene>
<reference evidence="1" key="1">
    <citation type="submission" date="2020-04" db="EMBL/GenBank/DDBJ databases">
        <authorList>
            <person name="Chiriac C."/>
            <person name="Salcher M."/>
            <person name="Ghai R."/>
            <person name="Kavagutti S V."/>
        </authorList>
    </citation>
    <scope>NUCLEOTIDE SEQUENCE</scope>
</reference>
<proteinExistence type="predicted"/>